<evidence type="ECO:0008006" key="4">
    <source>
        <dbReference type="Google" id="ProtNLM"/>
    </source>
</evidence>
<evidence type="ECO:0000313" key="2">
    <source>
        <dbReference type="EMBL" id="RMI30381.1"/>
    </source>
</evidence>
<protein>
    <recommendedName>
        <fullName evidence="4">SMP-30/Gluconolactonase/LRE-like region domain-containing protein</fullName>
    </recommendedName>
</protein>
<keyword evidence="3" id="KW-1185">Reference proteome</keyword>
<dbReference type="EMBL" id="RFFH01000010">
    <property type="protein sequence ID" value="RMI30381.1"/>
    <property type="molecule type" value="Genomic_DNA"/>
</dbReference>
<dbReference type="AlphaFoldDB" id="A0A3M2KYM3"/>
<sequence length="311" mass="31350">MIVRFTVPVAAALVTAGLLTAPAATAAPICPGAGQPVIRVAEIPGTALQALTVDPDGRAYVADLTSGRVFRIDAPGAAPSVVATVPAAGGLAWLPDGRLLIGYGSDARVLVGDAARAAGIVVFDPATGTVSPFADGLSAASGLTVAHDGTVFATNDFGDLVARIAPDGTVQADWAHFPSVNGGVLDPANRYIYASRTFVNPGVSRIPVAAPWAPESLLDFTGGDLLAAPDDPTLDSLERPVLPLNPSGRIIRIDAPGRYCELGSGDGETSVVTYGRGSTGFAAGHLYAATFTGIVDEIPGGFDPAATTLAP</sequence>
<evidence type="ECO:0000313" key="3">
    <source>
        <dbReference type="Proteomes" id="UP000279275"/>
    </source>
</evidence>
<gene>
    <name evidence="2" type="ORF">EBN03_22335</name>
</gene>
<dbReference type="Proteomes" id="UP000279275">
    <property type="component" value="Unassembled WGS sequence"/>
</dbReference>
<feature type="chain" id="PRO_5018075748" description="SMP-30/Gluconolactonase/LRE-like region domain-containing protein" evidence="1">
    <location>
        <begin position="27"/>
        <end position="311"/>
    </location>
</feature>
<comment type="caution">
    <text evidence="2">The sequence shown here is derived from an EMBL/GenBank/DDBJ whole genome shotgun (WGS) entry which is preliminary data.</text>
</comment>
<dbReference type="OrthoDB" id="4380790at2"/>
<dbReference type="Gene3D" id="2.120.10.30">
    <property type="entry name" value="TolB, C-terminal domain"/>
    <property type="match status" value="1"/>
</dbReference>
<accession>A0A3M2KYM3</accession>
<dbReference type="InterPro" id="IPR011042">
    <property type="entry name" value="6-blade_b-propeller_TolB-like"/>
</dbReference>
<feature type="signal peptide" evidence="1">
    <location>
        <begin position="1"/>
        <end position="26"/>
    </location>
</feature>
<reference evidence="2 3" key="1">
    <citation type="submission" date="2018-10" db="EMBL/GenBank/DDBJ databases">
        <title>Isolation from cow dung.</title>
        <authorList>
            <person name="Ling L."/>
        </authorList>
    </citation>
    <scope>NUCLEOTIDE SEQUENCE [LARGE SCALE GENOMIC DNA]</scope>
    <source>
        <strain evidence="2 3">NEAU-LL90</strain>
    </source>
</reference>
<evidence type="ECO:0000256" key="1">
    <source>
        <dbReference type="SAM" id="SignalP"/>
    </source>
</evidence>
<dbReference type="SUPFAM" id="SSF63829">
    <property type="entry name" value="Calcium-dependent phosphotriesterase"/>
    <property type="match status" value="1"/>
</dbReference>
<name>A0A3M2KYM3_9NOCA</name>
<organism evidence="2 3">
    <name type="scientific">Nocardia stercoris</name>
    <dbReference type="NCBI Taxonomy" id="2483361"/>
    <lineage>
        <taxon>Bacteria</taxon>
        <taxon>Bacillati</taxon>
        <taxon>Actinomycetota</taxon>
        <taxon>Actinomycetes</taxon>
        <taxon>Mycobacteriales</taxon>
        <taxon>Nocardiaceae</taxon>
        <taxon>Nocardia</taxon>
    </lineage>
</organism>
<proteinExistence type="predicted"/>
<dbReference type="RefSeq" id="WP_122190049.1">
    <property type="nucleotide sequence ID" value="NZ_RFFH01000010.1"/>
</dbReference>
<keyword evidence="1" id="KW-0732">Signal</keyword>